<dbReference type="InterPro" id="IPR011083">
    <property type="entry name" value="Phage_tail_collar_dom"/>
</dbReference>
<dbReference type="AlphaFoldDB" id="A0A0D8IAI3"/>
<organism evidence="1 2">
    <name type="scientific">Clostridium aceticum</name>
    <dbReference type="NCBI Taxonomy" id="84022"/>
    <lineage>
        <taxon>Bacteria</taxon>
        <taxon>Bacillati</taxon>
        <taxon>Bacillota</taxon>
        <taxon>Clostridia</taxon>
        <taxon>Eubacteriales</taxon>
        <taxon>Clostridiaceae</taxon>
        <taxon>Clostridium</taxon>
    </lineage>
</organism>
<dbReference type="SUPFAM" id="SSF88874">
    <property type="entry name" value="Receptor-binding domain of short tail fibre protein gp12"/>
    <property type="match status" value="1"/>
</dbReference>
<sequence length="80" mass="8778">MDCFIGQIELFPYNFVPQDWIACEGQLLQINANQALYSLLGARYGGNGSTTFGIPNLRGAEPVPGMIYCMALVGLYPMRS</sequence>
<dbReference type="RefSeq" id="WP_044824708.1">
    <property type="nucleotide sequence ID" value="NZ_CP009687.1"/>
</dbReference>
<proteinExistence type="predicted"/>
<dbReference type="OrthoDB" id="9810174at2"/>
<reference evidence="1 2" key="1">
    <citation type="submission" date="2014-10" db="EMBL/GenBank/DDBJ databases">
        <title>Genome sequence of Clostridium aceticum DSM 1496.</title>
        <authorList>
            <person name="Poehlein A."/>
            <person name="Schiel-Bengelsdorf B."/>
            <person name="Gottschalk G."/>
            <person name="Duerre P."/>
            <person name="Daniel R."/>
        </authorList>
    </citation>
    <scope>NUCLEOTIDE SEQUENCE [LARGE SCALE GENOMIC DNA]</scope>
    <source>
        <strain evidence="1 2">DSM 1496</strain>
    </source>
</reference>
<evidence type="ECO:0000313" key="2">
    <source>
        <dbReference type="Proteomes" id="UP000035704"/>
    </source>
</evidence>
<dbReference type="STRING" id="84022.CACET_c25900"/>
<protein>
    <submittedName>
        <fullName evidence="1">Phage tail collar domain-containing protein</fullName>
    </submittedName>
</protein>
<dbReference type="Pfam" id="PF07484">
    <property type="entry name" value="Collar"/>
    <property type="match status" value="1"/>
</dbReference>
<dbReference type="KEGG" id="cace:CACET_c25900"/>
<dbReference type="Gene3D" id="3.90.1340.10">
    <property type="entry name" value="Phage tail collar domain"/>
    <property type="match status" value="1"/>
</dbReference>
<gene>
    <name evidence="1" type="ORF">CACET_c25900</name>
</gene>
<name>A0A0D8IAI3_9CLOT</name>
<accession>A0A0D8IAI3</accession>
<dbReference type="Proteomes" id="UP000035704">
    <property type="component" value="Chromosome"/>
</dbReference>
<dbReference type="EMBL" id="CP009687">
    <property type="protein sequence ID" value="AKL96035.1"/>
    <property type="molecule type" value="Genomic_DNA"/>
</dbReference>
<keyword evidence="2" id="KW-1185">Reference proteome</keyword>
<dbReference type="InterPro" id="IPR037053">
    <property type="entry name" value="Phage_tail_collar_dom_sf"/>
</dbReference>
<dbReference type="PATRIC" id="fig|84022.5.peg.123"/>
<evidence type="ECO:0000313" key="1">
    <source>
        <dbReference type="EMBL" id="AKL96035.1"/>
    </source>
</evidence>